<proteinExistence type="predicted"/>
<accession>A0A3N4HYM1</accession>
<keyword evidence="2" id="KW-1185">Reference proteome</keyword>
<evidence type="ECO:0000313" key="1">
    <source>
        <dbReference type="EMBL" id="RPA78267.1"/>
    </source>
</evidence>
<dbReference type="Proteomes" id="UP000275078">
    <property type="component" value="Unassembled WGS sequence"/>
</dbReference>
<protein>
    <submittedName>
        <fullName evidence="1">Uncharacterized protein</fullName>
    </submittedName>
</protein>
<dbReference type="AlphaFoldDB" id="A0A3N4HYM1"/>
<name>A0A3N4HYM1_ASCIM</name>
<dbReference type="EMBL" id="ML119713">
    <property type="protein sequence ID" value="RPA78267.1"/>
    <property type="molecule type" value="Genomic_DNA"/>
</dbReference>
<gene>
    <name evidence="1" type="ORF">BJ508DRAFT_378385</name>
</gene>
<sequence length="284" mass="32220">MVTEAAMMATLANITATPSRHVRTPTPEPQPPTEAELELAALLEDQLVPILDPYPRPNPIQTKTGWTCSDPRCLDTQIFRSEGAAGIHIAVVHSVPKTVGRPLKDILSVKPLTEKDRILLLDVVARSEGRIQERKDAAEAVERARRKRIRDLALAYEQLHVPMEEEYPRPEKVDLARGFYGCSDPRCSELKYRSEASVGVHISSGHYTPVTTGRPLWDLIGIRPLMEKERVALLELMERSKLRAEECKELKEIADVLEKENVRRVDYIPYRNLTQYLRNGRSMP</sequence>
<organism evidence="1 2">
    <name type="scientific">Ascobolus immersus RN42</name>
    <dbReference type="NCBI Taxonomy" id="1160509"/>
    <lineage>
        <taxon>Eukaryota</taxon>
        <taxon>Fungi</taxon>
        <taxon>Dikarya</taxon>
        <taxon>Ascomycota</taxon>
        <taxon>Pezizomycotina</taxon>
        <taxon>Pezizomycetes</taxon>
        <taxon>Pezizales</taxon>
        <taxon>Ascobolaceae</taxon>
        <taxon>Ascobolus</taxon>
    </lineage>
</organism>
<evidence type="ECO:0000313" key="2">
    <source>
        <dbReference type="Proteomes" id="UP000275078"/>
    </source>
</evidence>
<reference evidence="1 2" key="1">
    <citation type="journal article" date="2018" name="Nat. Ecol. Evol.">
        <title>Pezizomycetes genomes reveal the molecular basis of ectomycorrhizal truffle lifestyle.</title>
        <authorList>
            <person name="Murat C."/>
            <person name="Payen T."/>
            <person name="Noel B."/>
            <person name="Kuo A."/>
            <person name="Morin E."/>
            <person name="Chen J."/>
            <person name="Kohler A."/>
            <person name="Krizsan K."/>
            <person name="Balestrini R."/>
            <person name="Da Silva C."/>
            <person name="Montanini B."/>
            <person name="Hainaut M."/>
            <person name="Levati E."/>
            <person name="Barry K.W."/>
            <person name="Belfiori B."/>
            <person name="Cichocki N."/>
            <person name="Clum A."/>
            <person name="Dockter R.B."/>
            <person name="Fauchery L."/>
            <person name="Guy J."/>
            <person name="Iotti M."/>
            <person name="Le Tacon F."/>
            <person name="Lindquist E.A."/>
            <person name="Lipzen A."/>
            <person name="Malagnac F."/>
            <person name="Mello A."/>
            <person name="Molinier V."/>
            <person name="Miyauchi S."/>
            <person name="Poulain J."/>
            <person name="Riccioni C."/>
            <person name="Rubini A."/>
            <person name="Sitrit Y."/>
            <person name="Splivallo R."/>
            <person name="Traeger S."/>
            <person name="Wang M."/>
            <person name="Zifcakova L."/>
            <person name="Wipf D."/>
            <person name="Zambonelli A."/>
            <person name="Paolocci F."/>
            <person name="Nowrousian M."/>
            <person name="Ottonello S."/>
            <person name="Baldrian P."/>
            <person name="Spatafora J.W."/>
            <person name="Henrissat B."/>
            <person name="Nagy L.G."/>
            <person name="Aury J.M."/>
            <person name="Wincker P."/>
            <person name="Grigoriev I.V."/>
            <person name="Bonfante P."/>
            <person name="Martin F.M."/>
        </authorList>
    </citation>
    <scope>NUCLEOTIDE SEQUENCE [LARGE SCALE GENOMIC DNA]</scope>
    <source>
        <strain evidence="1 2">RN42</strain>
    </source>
</reference>